<dbReference type="GO" id="GO:0005634">
    <property type="term" value="C:nucleus"/>
    <property type="evidence" value="ECO:0007669"/>
    <property type="project" value="TreeGrafter"/>
</dbReference>
<proteinExistence type="predicted"/>
<dbReference type="EC" id="2.4.2.-" evidence="1"/>
<gene>
    <name evidence="4" type="ORF">NSCI0253_LOCUS20725</name>
</gene>
<dbReference type="EMBL" id="HBFQ01029417">
    <property type="protein sequence ID" value="CAD8846375.1"/>
    <property type="molecule type" value="Transcribed_RNA"/>
</dbReference>
<dbReference type="PROSITE" id="PS51059">
    <property type="entry name" value="PARP_CATALYTIC"/>
    <property type="match status" value="1"/>
</dbReference>
<reference evidence="4" key="1">
    <citation type="submission" date="2021-01" db="EMBL/GenBank/DDBJ databases">
        <authorList>
            <person name="Corre E."/>
            <person name="Pelletier E."/>
            <person name="Niang G."/>
            <person name="Scheremetjew M."/>
            <person name="Finn R."/>
            <person name="Kale V."/>
            <person name="Holt S."/>
            <person name="Cochrane G."/>
            <person name="Meng A."/>
            <person name="Brown T."/>
            <person name="Cohen L."/>
        </authorList>
    </citation>
    <scope>NUCLEOTIDE SEQUENCE</scope>
</reference>
<evidence type="ECO:0000256" key="2">
    <source>
        <dbReference type="SAM" id="MobiDB-lite"/>
    </source>
</evidence>
<feature type="domain" description="PARP catalytic" evidence="3">
    <location>
        <begin position="315"/>
        <end position="527"/>
    </location>
</feature>
<dbReference type="SUPFAM" id="SSF56399">
    <property type="entry name" value="ADP-ribosylation"/>
    <property type="match status" value="1"/>
</dbReference>
<feature type="region of interest" description="Disordered" evidence="2">
    <location>
        <begin position="537"/>
        <end position="557"/>
    </location>
</feature>
<keyword evidence="1" id="KW-0808">Transferase</keyword>
<dbReference type="PANTHER" id="PTHR45740:SF2">
    <property type="entry name" value="POLY [ADP-RIBOSE] POLYMERASE"/>
    <property type="match status" value="1"/>
</dbReference>
<dbReference type="PANTHER" id="PTHR45740">
    <property type="entry name" value="POLY [ADP-RIBOSE] POLYMERASE"/>
    <property type="match status" value="1"/>
</dbReference>
<dbReference type="GO" id="GO:1990404">
    <property type="term" value="F:NAD+-protein mono-ADP-ribosyltransferase activity"/>
    <property type="evidence" value="ECO:0007669"/>
    <property type="project" value="TreeGrafter"/>
</dbReference>
<accession>A0A7S1A8S8</accession>
<protein>
    <recommendedName>
        <fullName evidence="1">Poly [ADP-ribose] polymerase</fullName>
        <shortName evidence="1">PARP</shortName>
        <ecNumber evidence="1">2.4.2.-</ecNumber>
    </recommendedName>
</protein>
<dbReference type="InterPro" id="IPR051712">
    <property type="entry name" value="ARTD-AVP"/>
</dbReference>
<dbReference type="Gene3D" id="3.90.228.10">
    <property type="match status" value="1"/>
</dbReference>
<dbReference type="GO" id="GO:0003950">
    <property type="term" value="F:NAD+ poly-ADP-ribosyltransferase activity"/>
    <property type="evidence" value="ECO:0007669"/>
    <property type="project" value="UniProtKB-UniRule"/>
</dbReference>
<dbReference type="AlphaFoldDB" id="A0A7S1A8S8"/>
<organism evidence="4">
    <name type="scientific">Noctiluca scintillans</name>
    <name type="common">Sea sparkle</name>
    <name type="synonym">Red tide dinoflagellate</name>
    <dbReference type="NCBI Taxonomy" id="2966"/>
    <lineage>
        <taxon>Eukaryota</taxon>
        <taxon>Sar</taxon>
        <taxon>Alveolata</taxon>
        <taxon>Dinophyceae</taxon>
        <taxon>Noctilucales</taxon>
        <taxon>Noctilucaceae</taxon>
        <taxon>Noctiluca</taxon>
    </lineage>
</organism>
<evidence type="ECO:0000313" key="4">
    <source>
        <dbReference type="EMBL" id="CAD8846375.1"/>
    </source>
</evidence>
<evidence type="ECO:0000256" key="1">
    <source>
        <dbReference type="RuleBase" id="RU362114"/>
    </source>
</evidence>
<sequence>MTRLDGSRFSAWSGTRNESQIRDMIDQLFGVRHWDKGVCERCASTRSGIYGPAHHEKFYCRDCWPTFLRGLAPADWTKWQRWAPQKRTCIAESAFEHDVKCVLLGLSRTGGTVYFPSTFSSSIESKIREFCDHEPELSSVHVSSFGSGDEQCVRASTTSVSDGITEAKAFLIDCHVQDNLQSCLSHALGRSLSSVPIEGLLELQGEVFSAQQRIAQEIEKRFAAPRQTVKAGPRHQPSGVWQSQVDDGTFEDFETDATADIEKHVACYPDGGAVPLVVTYRGRNVSLDFAEMEAEDVEKSVRWPIRCADAMMLREPTWTSQSGLAELVTVEPSSYEHVKVLNTMFRQDGDSLQDSFKLVSVKRVQNIFLMRKFEAERQNLIAQRGEAGVAEQSLFHGTRCHNPLGIVQGREGFMLDYAKDGFYGHALYFAENARYSHAYAHRIPSPEGEQFQMLICRVLCGNSRHMGTATDRSMTRLKLPPSDYDSVRGGPHTSSTGSSMMYVVYQDAQVYPDYVVTYSLKRQEKCSPVTPLALQSLRAEGHDESSESDKSSKVVHARWTPRRRERFQHHVRRIRIGVGAPVATVWPRRSRRVSLSMMSGRQRNSSSK</sequence>
<name>A0A7S1A8S8_NOCSC</name>
<keyword evidence="1" id="KW-0520">NAD</keyword>
<dbReference type="Pfam" id="PF00644">
    <property type="entry name" value="PARP"/>
    <property type="match status" value="1"/>
</dbReference>
<keyword evidence="1" id="KW-0328">Glycosyltransferase</keyword>
<feature type="compositionally biased region" description="Basic and acidic residues" evidence="2">
    <location>
        <begin position="539"/>
        <end position="552"/>
    </location>
</feature>
<evidence type="ECO:0000259" key="3">
    <source>
        <dbReference type="PROSITE" id="PS51059"/>
    </source>
</evidence>
<feature type="region of interest" description="Disordered" evidence="2">
    <location>
        <begin position="475"/>
        <end position="494"/>
    </location>
</feature>
<dbReference type="InterPro" id="IPR012317">
    <property type="entry name" value="Poly(ADP-ribose)pol_cat_dom"/>
</dbReference>